<dbReference type="Proteomes" id="UP000839682">
    <property type="component" value="Unassembled WGS sequence"/>
</dbReference>
<comment type="caution">
    <text evidence="1">The sequence shown here is derived from an EMBL/GenBank/DDBJ whole genome shotgun (WGS) entry which is preliminary data.</text>
</comment>
<reference evidence="1" key="1">
    <citation type="submission" date="2018-07" db="EMBL/GenBank/DDBJ databases">
        <authorList>
            <person name="Ashton P.M."/>
            <person name="Dallman T."/>
            <person name="Nair S."/>
            <person name="De Pinna E."/>
            <person name="Peters T."/>
            <person name="Grant K."/>
        </authorList>
    </citation>
    <scope>NUCLEOTIDE SEQUENCE [LARGE SCALE GENOMIC DNA]</scope>
    <source>
        <strain evidence="1">440016</strain>
    </source>
</reference>
<gene>
    <name evidence="1" type="ORF">DSF98_22130</name>
</gene>
<organism evidence="1">
    <name type="scientific">Salmonella enterica I</name>
    <dbReference type="NCBI Taxonomy" id="59201"/>
    <lineage>
        <taxon>Bacteria</taxon>
        <taxon>Pseudomonadati</taxon>
        <taxon>Pseudomonadota</taxon>
        <taxon>Gammaproteobacteria</taxon>
        <taxon>Enterobacterales</taxon>
        <taxon>Enterobacteriaceae</taxon>
        <taxon>Salmonella</taxon>
    </lineage>
</organism>
<evidence type="ECO:0000313" key="1">
    <source>
        <dbReference type="EMBL" id="EAA7255330.1"/>
    </source>
</evidence>
<sequence>MNHISHISHSFIRHIRHPVHPERRHVADSDPRISPATRQGDITADARILYDAGNKGNVTCSHRNTSERQCPGISFILNNRFGRVLVPQHDKLKNEAVISLCKDGERIYRDIMSGEQVAPTKDNVVKVMWYLQACASDKVSSSAGREYEGPQVFKMGAFSVEDNEHRLEAFLNKAGSYRRKSSHLREYQKAGAEYQPGGLDIFSKDGYLPHDRKTILFERMPQKSHATPTGIPGKNMLFIKMEEHGCHRKRDKIAHLGDFIPTLLEQRLGVVKTDTGTDNRERIPAALKKQYSDILSRYKQITGTTLSSSDAMSTTGGVKTILDDLYRMHNDIFFNINGRASTEDTAHFLADINSMSDTLRARDHAELRIGNEIILTRDETV</sequence>
<accession>A0A3V2NZD7</accession>
<dbReference type="AlphaFoldDB" id="A0A3V2NZD7"/>
<protein>
    <submittedName>
        <fullName evidence="1">Uncharacterized protein</fullName>
    </submittedName>
</protein>
<name>A0A3V2NZD7_SALET</name>
<proteinExistence type="predicted"/>
<dbReference type="EMBL" id="AAACIV010000027">
    <property type="protein sequence ID" value="EAA7255330.1"/>
    <property type="molecule type" value="Genomic_DNA"/>
</dbReference>